<evidence type="ECO:0000313" key="2">
    <source>
        <dbReference type="Proteomes" id="UP000663836"/>
    </source>
</evidence>
<accession>A0A820KFT3</accession>
<proteinExistence type="predicted"/>
<evidence type="ECO:0000313" key="1">
    <source>
        <dbReference type="EMBL" id="CAF4340979.1"/>
    </source>
</evidence>
<name>A0A820KFT3_9BILA</name>
<protein>
    <submittedName>
        <fullName evidence="1">Uncharacterized protein</fullName>
    </submittedName>
</protein>
<feature type="non-terminal residue" evidence="1">
    <location>
        <position position="22"/>
    </location>
</feature>
<dbReference type="Proteomes" id="UP000663836">
    <property type="component" value="Unassembled WGS sequence"/>
</dbReference>
<reference evidence="1" key="1">
    <citation type="submission" date="2021-02" db="EMBL/GenBank/DDBJ databases">
        <authorList>
            <person name="Nowell W R."/>
        </authorList>
    </citation>
    <scope>NUCLEOTIDE SEQUENCE</scope>
</reference>
<organism evidence="1 2">
    <name type="scientific">Rotaria sordida</name>
    <dbReference type="NCBI Taxonomy" id="392033"/>
    <lineage>
        <taxon>Eukaryota</taxon>
        <taxon>Metazoa</taxon>
        <taxon>Spiralia</taxon>
        <taxon>Gnathifera</taxon>
        <taxon>Rotifera</taxon>
        <taxon>Eurotatoria</taxon>
        <taxon>Bdelloidea</taxon>
        <taxon>Philodinida</taxon>
        <taxon>Philodinidae</taxon>
        <taxon>Rotaria</taxon>
    </lineage>
</organism>
<dbReference type="EMBL" id="CAJOBD010047581">
    <property type="protein sequence ID" value="CAF4340979.1"/>
    <property type="molecule type" value="Genomic_DNA"/>
</dbReference>
<comment type="caution">
    <text evidence="1">The sequence shown here is derived from an EMBL/GenBank/DDBJ whole genome shotgun (WGS) entry which is preliminary data.</text>
</comment>
<gene>
    <name evidence="1" type="ORF">JBS370_LOCUS41623</name>
</gene>
<dbReference type="AlphaFoldDB" id="A0A820KFT3"/>
<sequence length="22" mass="2299">MGILPDAFIGENVTDPKPVAIT</sequence>